<evidence type="ECO:0000256" key="3">
    <source>
        <dbReference type="ARBA" id="ARBA00022679"/>
    </source>
</evidence>
<feature type="site" description="Transition state stabilizer" evidence="9">
    <location>
        <position position="153"/>
    </location>
</feature>
<dbReference type="GO" id="GO:0005524">
    <property type="term" value="F:ATP binding"/>
    <property type="evidence" value="ECO:0007669"/>
    <property type="project" value="UniProtKB-KW"/>
</dbReference>
<dbReference type="InterPro" id="IPR004372">
    <property type="entry name" value="Ac/propionate_kinase"/>
</dbReference>
<accession>A0A3E1NUX8</accession>
<evidence type="ECO:0000256" key="7">
    <source>
        <dbReference type="ARBA" id="ARBA00022840"/>
    </source>
</evidence>
<reference evidence="11 12" key="1">
    <citation type="submission" date="2018-08" db="EMBL/GenBank/DDBJ databases">
        <title>Chitinophaga sp. K20C18050901, a novel bacterium isolated from forest soil.</title>
        <authorList>
            <person name="Wang C."/>
        </authorList>
    </citation>
    <scope>NUCLEOTIDE SEQUENCE [LARGE SCALE GENOMIC DNA]</scope>
    <source>
        <strain evidence="11 12">K20C18050901</strain>
    </source>
</reference>
<keyword evidence="2 9" id="KW-0963">Cytoplasm</keyword>
<feature type="binding site" evidence="9">
    <location>
        <position position="65"/>
    </location>
    <ligand>
        <name>substrate</name>
    </ligand>
</feature>
<dbReference type="Gene3D" id="3.30.420.40">
    <property type="match status" value="2"/>
</dbReference>
<dbReference type="RefSeq" id="WP_116856421.1">
    <property type="nucleotide sequence ID" value="NZ_QTJV01000012.1"/>
</dbReference>
<dbReference type="EMBL" id="QTJV01000012">
    <property type="protein sequence ID" value="RFM31713.1"/>
    <property type="molecule type" value="Genomic_DNA"/>
</dbReference>
<gene>
    <name evidence="9" type="primary">ackA</name>
    <name evidence="11" type="ORF">DXN04_26460</name>
</gene>
<evidence type="ECO:0000256" key="6">
    <source>
        <dbReference type="ARBA" id="ARBA00022777"/>
    </source>
</evidence>
<dbReference type="Pfam" id="PF00871">
    <property type="entry name" value="Acetate_kinase"/>
    <property type="match status" value="1"/>
</dbReference>
<evidence type="ECO:0000256" key="8">
    <source>
        <dbReference type="ARBA" id="ARBA00022842"/>
    </source>
</evidence>
<keyword evidence="3 9" id="KW-0808">Transferase</keyword>
<evidence type="ECO:0000313" key="11">
    <source>
        <dbReference type="EMBL" id="RFM31713.1"/>
    </source>
</evidence>
<dbReference type="AlphaFoldDB" id="A0A3E1NUX8"/>
<feature type="binding site" evidence="9">
    <location>
        <position position="350"/>
    </location>
    <ligand>
        <name>Mg(2+)</name>
        <dbReference type="ChEBI" id="CHEBI:18420"/>
    </ligand>
</feature>
<feature type="active site" description="Proton donor/acceptor" evidence="9">
    <location>
        <position position="122"/>
    </location>
</feature>
<evidence type="ECO:0000256" key="1">
    <source>
        <dbReference type="ARBA" id="ARBA00008748"/>
    </source>
</evidence>
<keyword evidence="6 9" id="KW-0418">Kinase</keyword>
<dbReference type="InterPro" id="IPR043129">
    <property type="entry name" value="ATPase_NBD"/>
</dbReference>
<protein>
    <recommendedName>
        <fullName evidence="9">Acetate kinase</fullName>
        <ecNumber evidence="9">2.7.2.1</ecNumber>
    </recommendedName>
    <alternativeName>
        <fullName evidence="9">Acetokinase</fullName>
    </alternativeName>
</protein>
<dbReference type="GO" id="GO:0006085">
    <property type="term" value="P:acetyl-CoA biosynthetic process"/>
    <property type="evidence" value="ECO:0007669"/>
    <property type="project" value="UniProtKB-UniRule"/>
</dbReference>
<dbReference type="PIRSF" id="PIRSF000722">
    <property type="entry name" value="Acetate_prop_kin"/>
    <property type="match status" value="1"/>
</dbReference>
<comment type="caution">
    <text evidence="9">Lacks conserved residue(s) required for the propagation of feature annotation.</text>
</comment>
<comment type="similarity">
    <text evidence="1 9 10">Belongs to the acetokinase family.</text>
</comment>
<comment type="caution">
    <text evidence="11">The sequence shown here is derived from an EMBL/GenBank/DDBJ whole genome shotgun (WGS) entry which is preliminary data.</text>
</comment>
<dbReference type="GO" id="GO:0005829">
    <property type="term" value="C:cytosol"/>
    <property type="evidence" value="ECO:0007669"/>
    <property type="project" value="TreeGrafter"/>
</dbReference>
<comment type="function">
    <text evidence="9">Catalyzes the formation of acetyl phosphate from acetate and ATP. Can also catalyze the reverse reaction.</text>
</comment>
<dbReference type="InterPro" id="IPR023865">
    <property type="entry name" value="Aliphatic_acid_kinase_CS"/>
</dbReference>
<keyword evidence="5 9" id="KW-0547">Nucleotide-binding</keyword>
<comment type="subcellular location">
    <subcellularLocation>
        <location evidence="9">Cytoplasm</location>
    </subcellularLocation>
</comment>
<dbReference type="InterPro" id="IPR000890">
    <property type="entry name" value="Aliphatic_acid_kin_short-chain"/>
</dbReference>
<feature type="binding site" evidence="9">
    <location>
        <begin position="177"/>
        <end position="181"/>
    </location>
    <ligand>
        <name>ATP</name>
        <dbReference type="ChEBI" id="CHEBI:30616"/>
    </ligand>
</feature>
<evidence type="ECO:0000256" key="4">
    <source>
        <dbReference type="ARBA" id="ARBA00022723"/>
    </source>
</evidence>
<dbReference type="PROSITE" id="PS01075">
    <property type="entry name" value="ACETATE_KINASE_1"/>
    <property type="match status" value="1"/>
</dbReference>
<comment type="catalytic activity">
    <reaction evidence="9">
        <text>acetate + ATP = acetyl phosphate + ADP</text>
        <dbReference type="Rhea" id="RHEA:11352"/>
        <dbReference type="ChEBI" id="CHEBI:22191"/>
        <dbReference type="ChEBI" id="CHEBI:30089"/>
        <dbReference type="ChEBI" id="CHEBI:30616"/>
        <dbReference type="ChEBI" id="CHEBI:456216"/>
        <dbReference type="EC" id="2.7.2.1"/>
    </reaction>
</comment>
<keyword evidence="8 9" id="KW-0460">Magnesium</keyword>
<feature type="binding site" evidence="9">
    <location>
        <position position="8"/>
    </location>
    <ligand>
        <name>Mg(2+)</name>
        <dbReference type="ChEBI" id="CHEBI:18420"/>
    </ligand>
</feature>
<comment type="cofactor">
    <cofactor evidence="9">
        <name>Mg(2+)</name>
        <dbReference type="ChEBI" id="CHEBI:18420"/>
    </cofactor>
    <cofactor evidence="9">
        <name>Mn(2+)</name>
        <dbReference type="ChEBI" id="CHEBI:29035"/>
    </cofactor>
    <text evidence="9">Mg(2+). Can also accept Mn(2+).</text>
</comment>
<dbReference type="PRINTS" id="PR00471">
    <property type="entry name" value="ACETATEKNASE"/>
</dbReference>
<evidence type="ECO:0000256" key="9">
    <source>
        <dbReference type="HAMAP-Rule" id="MF_00020"/>
    </source>
</evidence>
<dbReference type="EC" id="2.7.2.1" evidence="9"/>
<dbReference type="SUPFAM" id="SSF53067">
    <property type="entry name" value="Actin-like ATPase domain"/>
    <property type="match status" value="2"/>
</dbReference>
<proteinExistence type="inferred from homology"/>
<evidence type="ECO:0000256" key="10">
    <source>
        <dbReference type="RuleBase" id="RU003835"/>
    </source>
</evidence>
<dbReference type="OrthoDB" id="9802453at2"/>
<dbReference type="GO" id="GO:0006083">
    <property type="term" value="P:acetate metabolic process"/>
    <property type="evidence" value="ECO:0007669"/>
    <property type="project" value="TreeGrafter"/>
</dbReference>
<name>A0A3E1NUX8_9BACT</name>
<dbReference type="Proteomes" id="UP000261174">
    <property type="component" value="Unassembled WGS sequence"/>
</dbReference>
<evidence type="ECO:0000313" key="12">
    <source>
        <dbReference type="Proteomes" id="UP000261174"/>
    </source>
</evidence>
<evidence type="ECO:0000256" key="5">
    <source>
        <dbReference type="ARBA" id="ARBA00022741"/>
    </source>
</evidence>
<sequence length="362" mass="39411">METILTINCGSSSLKFALYTTTLPLQQLESGNVKDAANMKDAVEEVLRLLRTQFQQYRVAIIGHRIVQGGEKHFEPVLLSDDVIQSLKELIPLAPLHLPSSLDVIARLQAEFPSVKQVACFDTAFHQHMPFEARYYPLPRALWKEGVIHYGFHGLSYESIMQQLLPLSPGNRVLVAHLGNGASCTAVQDGRSVDTTMGMTPAGGLMMSSRAGDLDPGVLLYLLEEKGMTSSELSKMLNKSSGLKAVSGESGDVQQLLEQEASHPHAAEALQMFCYHARKTIGALAAVLGGVDTLVFTGGIGEHAPVIRSRICQGLEFLGIVIDEKANEEKAEIISANDSTATVRVMITNEELMIAQHTQTFI</sequence>
<feature type="binding site" evidence="9">
    <location>
        <position position="15"/>
    </location>
    <ligand>
        <name>ATP</name>
        <dbReference type="ChEBI" id="CHEBI:30616"/>
    </ligand>
</feature>
<feature type="binding site" evidence="9">
    <location>
        <begin position="299"/>
        <end position="303"/>
    </location>
    <ligand>
        <name>ATP</name>
        <dbReference type="ChEBI" id="CHEBI:30616"/>
    </ligand>
</feature>
<comment type="pathway">
    <text evidence="9">Metabolic intermediate biosynthesis; acetyl-CoA biosynthesis; acetyl-CoA from acetate: step 1/2.</text>
</comment>
<dbReference type="PANTHER" id="PTHR21060:SF21">
    <property type="entry name" value="ACETATE KINASE"/>
    <property type="match status" value="1"/>
</dbReference>
<organism evidence="11 12">
    <name type="scientific">Chitinophaga silvisoli</name>
    <dbReference type="NCBI Taxonomy" id="2291814"/>
    <lineage>
        <taxon>Bacteria</taxon>
        <taxon>Pseudomonadati</taxon>
        <taxon>Bacteroidota</taxon>
        <taxon>Chitinophagia</taxon>
        <taxon>Chitinophagales</taxon>
        <taxon>Chitinophagaceae</taxon>
        <taxon>Chitinophaga</taxon>
    </lineage>
</organism>
<keyword evidence="12" id="KW-1185">Reference proteome</keyword>
<dbReference type="NCBIfam" id="TIGR00016">
    <property type="entry name" value="ackA"/>
    <property type="match status" value="1"/>
</dbReference>
<keyword evidence="7 9" id="KW-0067">ATP-binding</keyword>
<comment type="subunit">
    <text evidence="9">Homodimer.</text>
</comment>
<keyword evidence="4 9" id="KW-0479">Metal-binding</keyword>
<dbReference type="GO" id="GO:0000287">
    <property type="term" value="F:magnesium ion binding"/>
    <property type="evidence" value="ECO:0007669"/>
    <property type="project" value="UniProtKB-UniRule"/>
</dbReference>
<dbReference type="UniPathway" id="UPA00340">
    <property type="reaction ID" value="UER00458"/>
</dbReference>
<evidence type="ECO:0000256" key="2">
    <source>
        <dbReference type="ARBA" id="ARBA00022490"/>
    </source>
</evidence>
<feature type="site" description="Transition state stabilizer" evidence="9">
    <location>
        <position position="210"/>
    </location>
</feature>
<dbReference type="PANTHER" id="PTHR21060">
    <property type="entry name" value="ACETATE KINASE"/>
    <property type="match status" value="1"/>
</dbReference>
<dbReference type="GO" id="GO:0008776">
    <property type="term" value="F:acetate kinase activity"/>
    <property type="evidence" value="ECO:0007669"/>
    <property type="project" value="UniProtKB-UniRule"/>
</dbReference>
<dbReference type="HAMAP" id="MF_00020">
    <property type="entry name" value="Acetate_kinase"/>
    <property type="match status" value="1"/>
</dbReference>